<evidence type="ECO:0000313" key="1">
    <source>
        <dbReference type="EMBL" id="KAL2632445.1"/>
    </source>
</evidence>
<protein>
    <submittedName>
        <fullName evidence="1">Uncharacterized protein</fullName>
    </submittedName>
</protein>
<name>A0ABD1YP76_9MARC</name>
<dbReference type="AlphaFoldDB" id="A0ABD1YP76"/>
<evidence type="ECO:0000313" key="2">
    <source>
        <dbReference type="Proteomes" id="UP001605036"/>
    </source>
</evidence>
<sequence>MTEGDQPRLIYQTLSMMEEFLEMSSTNKEMMLELNVVLVVDLKKNTKLKLECEEELLWSPVSFLIVEIKYHNFAKQTVGGLSSGDVEHGGEAQQEEGASEYAFYESFNHLYLEATETENAKKYKMHFYFVVYDSVEFLANIDLLPFEAEKVRV</sequence>
<keyword evidence="2" id="KW-1185">Reference proteome</keyword>
<accession>A0ABD1YP76</accession>
<proteinExistence type="predicted"/>
<reference evidence="1 2" key="1">
    <citation type="submission" date="2024-09" db="EMBL/GenBank/DDBJ databases">
        <title>Chromosome-scale assembly of Riccia fluitans.</title>
        <authorList>
            <person name="Paukszto L."/>
            <person name="Sawicki J."/>
            <person name="Karawczyk K."/>
            <person name="Piernik-Szablinska J."/>
            <person name="Szczecinska M."/>
            <person name="Mazdziarz M."/>
        </authorList>
    </citation>
    <scope>NUCLEOTIDE SEQUENCE [LARGE SCALE GENOMIC DNA]</scope>
    <source>
        <strain evidence="1">Rf_01</strain>
        <tissue evidence="1">Aerial parts of the thallus</tissue>
    </source>
</reference>
<dbReference type="EMBL" id="JBHFFA010000004">
    <property type="protein sequence ID" value="KAL2632445.1"/>
    <property type="molecule type" value="Genomic_DNA"/>
</dbReference>
<comment type="caution">
    <text evidence="1">The sequence shown here is derived from an EMBL/GenBank/DDBJ whole genome shotgun (WGS) entry which is preliminary data.</text>
</comment>
<organism evidence="1 2">
    <name type="scientific">Riccia fluitans</name>
    <dbReference type="NCBI Taxonomy" id="41844"/>
    <lineage>
        <taxon>Eukaryota</taxon>
        <taxon>Viridiplantae</taxon>
        <taxon>Streptophyta</taxon>
        <taxon>Embryophyta</taxon>
        <taxon>Marchantiophyta</taxon>
        <taxon>Marchantiopsida</taxon>
        <taxon>Marchantiidae</taxon>
        <taxon>Marchantiales</taxon>
        <taxon>Ricciaceae</taxon>
        <taxon>Riccia</taxon>
    </lineage>
</organism>
<gene>
    <name evidence="1" type="ORF">R1flu_017131</name>
</gene>
<dbReference type="Proteomes" id="UP001605036">
    <property type="component" value="Unassembled WGS sequence"/>
</dbReference>